<dbReference type="Pfam" id="PF13411">
    <property type="entry name" value="MerR_1"/>
    <property type="match status" value="1"/>
</dbReference>
<dbReference type="GO" id="GO:0045340">
    <property type="term" value="F:mercury ion binding"/>
    <property type="evidence" value="ECO:0007669"/>
    <property type="project" value="InterPro"/>
</dbReference>
<dbReference type="RefSeq" id="WP_159268309.1">
    <property type="nucleotide sequence ID" value="NZ_CACSIK010000001.1"/>
</dbReference>
<dbReference type="PANTHER" id="PTHR30204">
    <property type="entry name" value="REDOX-CYCLING DRUG-SENSING TRANSCRIPTIONAL ACTIVATOR SOXR"/>
    <property type="match status" value="1"/>
</dbReference>
<evidence type="ECO:0000259" key="8">
    <source>
        <dbReference type="PROSITE" id="PS50937"/>
    </source>
</evidence>
<name>A0A5S9NXC5_9GAMM</name>
<dbReference type="NCBIfam" id="TIGR02051">
    <property type="entry name" value="MerR"/>
    <property type="match status" value="1"/>
</dbReference>
<evidence type="ECO:0000256" key="3">
    <source>
        <dbReference type="ARBA" id="ARBA00022914"/>
    </source>
</evidence>
<dbReference type="PRINTS" id="PR00040">
    <property type="entry name" value="HTHMERR"/>
</dbReference>
<dbReference type="Proteomes" id="UP000435877">
    <property type="component" value="Unassembled WGS sequence"/>
</dbReference>
<dbReference type="EMBL" id="CACSIM010000002">
    <property type="protein sequence ID" value="CAA0095457.1"/>
    <property type="molecule type" value="Genomic_DNA"/>
</dbReference>
<dbReference type="GO" id="GO:0003677">
    <property type="term" value="F:DNA binding"/>
    <property type="evidence" value="ECO:0007669"/>
    <property type="project" value="UniProtKB-KW"/>
</dbReference>
<evidence type="ECO:0000313" key="12">
    <source>
        <dbReference type="Proteomes" id="UP000439591"/>
    </source>
</evidence>
<dbReference type="SMART" id="SM00422">
    <property type="entry name" value="HTH_MERR"/>
    <property type="match status" value="1"/>
</dbReference>
<dbReference type="GO" id="GO:0046689">
    <property type="term" value="P:response to mercury ion"/>
    <property type="evidence" value="ECO:0007669"/>
    <property type="project" value="UniProtKB-KW"/>
</dbReference>
<organism evidence="10 12">
    <name type="scientific">Zhongshania aliphaticivorans</name>
    <dbReference type="NCBI Taxonomy" id="1470434"/>
    <lineage>
        <taxon>Bacteria</taxon>
        <taxon>Pseudomonadati</taxon>
        <taxon>Pseudomonadota</taxon>
        <taxon>Gammaproteobacteria</taxon>
        <taxon>Cellvibrionales</taxon>
        <taxon>Spongiibacteraceae</taxon>
        <taxon>Zhongshania</taxon>
    </lineage>
</organism>
<dbReference type="AlphaFoldDB" id="A0A5S9NXC5"/>
<dbReference type="PANTHER" id="PTHR30204:SF94">
    <property type="entry name" value="HEAVY METAL-DEPENDENT TRANSCRIPTIONAL REGULATOR HI_0293-RELATED"/>
    <property type="match status" value="1"/>
</dbReference>
<dbReference type="InterPro" id="IPR047057">
    <property type="entry name" value="MerR_fam"/>
</dbReference>
<keyword evidence="11" id="KW-1185">Reference proteome</keyword>
<comment type="function">
    <text evidence="7">Mediates the mercuric-dependent induction of mercury resistance operon. In the absence of mercury MerR represses transcription by binding tightly to the mer operator region; when mercury is present the dimeric complex binds a single ion and becomes a potent transcriptional activator, while remaining bound to the mer site.</text>
</comment>
<protein>
    <recommendedName>
        <fullName evidence="1">Mercuric resistance operon regulatory protein</fullName>
    </recommendedName>
</protein>
<dbReference type="OrthoDB" id="9802039at2"/>
<dbReference type="PROSITE" id="PS50937">
    <property type="entry name" value="HTH_MERR_2"/>
    <property type="match status" value="1"/>
</dbReference>
<dbReference type="EMBL" id="CACSIK010000001">
    <property type="protein sequence ID" value="CAA0088955.1"/>
    <property type="molecule type" value="Genomic_DNA"/>
</dbReference>
<keyword evidence="5" id="KW-0238">DNA-binding</keyword>
<keyword evidence="4" id="KW-0805">Transcription regulation</keyword>
<reference evidence="11 12" key="1">
    <citation type="submission" date="2019-11" db="EMBL/GenBank/DDBJ databases">
        <authorList>
            <person name="Holert J."/>
        </authorList>
    </citation>
    <scope>NUCLEOTIDE SEQUENCE [LARGE SCALE GENOMIC DNA]</scope>
    <source>
        <strain evidence="10">BC3_2A</strain>
        <strain evidence="9">SB11_1A</strain>
    </source>
</reference>
<evidence type="ECO:0000256" key="2">
    <source>
        <dbReference type="ARBA" id="ARBA00022466"/>
    </source>
</evidence>
<dbReference type="PROSITE" id="PS00552">
    <property type="entry name" value="HTH_MERR_1"/>
    <property type="match status" value="1"/>
</dbReference>
<dbReference type="InterPro" id="IPR000551">
    <property type="entry name" value="MerR-type_HTH_dom"/>
</dbReference>
<dbReference type="CDD" id="cd04783">
    <property type="entry name" value="HTH_MerR1"/>
    <property type="match status" value="1"/>
</dbReference>
<evidence type="ECO:0000256" key="1">
    <source>
        <dbReference type="ARBA" id="ARBA00017146"/>
    </source>
</evidence>
<dbReference type="GO" id="GO:0003700">
    <property type="term" value="F:DNA-binding transcription factor activity"/>
    <property type="evidence" value="ECO:0007669"/>
    <property type="project" value="InterPro"/>
</dbReference>
<evidence type="ECO:0000256" key="6">
    <source>
        <dbReference type="ARBA" id="ARBA00023163"/>
    </source>
</evidence>
<keyword evidence="3" id="KW-0476">Mercury</keyword>
<feature type="domain" description="HTH merR-type" evidence="8">
    <location>
        <begin position="1"/>
        <end position="71"/>
    </location>
</feature>
<gene>
    <name evidence="10" type="primary">merR</name>
    <name evidence="9" type="ORF">IHBHHGIJ_01667</name>
    <name evidence="10" type="ORF">KFEGEMFD_01269</name>
</gene>
<evidence type="ECO:0000313" key="10">
    <source>
        <dbReference type="EMBL" id="CAA0095457.1"/>
    </source>
</evidence>
<evidence type="ECO:0000256" key="4">
    <source>
        <dbReference type="ARBA" id="ARBA00023015"/>
    </source>
</evidence>
<sequence>MARTISKVAKELGINIETVRFYERKGLIEQPVKPAEGYRDYPLSTVNRIRFIKRSQELGFTLVEIEGLLSLNDSPCGQVQELAENKLSHVQDKVKDLKKLEKALKHMVIQCKSNPDESHCPVIDALQT</sequence>
<dbReference type="InterPro" id="IPR009061">
    <property type="entry name" value="DNA-bd_dom_put_sf"/>
</dbReference>
<keyword evidence="2" id="KW-0475">Mercuric resistance</keyword>
<accession>A0A5S9NXC5</accession>
<dbReference type="InterPro" id="IPR011794">
    <property type="entry name" value="MerR"/>
</dbReference>
<dbReference type="Proteomes" id="UP000439591">
    <property type="component" value="Unassembled WGS sequence"/>
</dbReference>
<evidence type="ECO:0000256" key="7">
    <source>
        <dbReference type="ARBA" id="ARBA00024874"/>
    </source>
</evidence>
<evidence type="ECO:0000256" key="5">
    <source>
        <dbReference type="ARBA" id="ARBA00023125"/>
    </source>
</evidence>
<proteinExistence type="predicted"/>
<keyword evidence="6" id="KW-0804">Transcription</keyword>
<dbReference type="SUPFAM" id="SSF46955">
    <property type="entry name" value="Putative DNA-binding domain"/>
    <property type="match status" value="1"/>
</dbReference>
<evidence type="ECO:0000313" key="11">
    <source>
        <dbReference type="Proteomes" id="UP000435877"/>
    </source>
</evidence>
<evidence type="ECO:0000313" key="9">
    <source>
        <dbReference type="EMBL" id="CAA0088955.1"/>
    </source>
</evidence>
<dbReference type="Gene3D" id="1.10.1660.10">
    <property type="match status" value="1"/>
</dbReference>